<dbReference type="OrthoDB" id="369870at2"/>
<feature type="transmembrane region" description="Helical" evidence="8">
    <location>
        <begin position="103"/>
        <end position="120"/>
    </location>
</feature>
<feature type="transmembrane region" description="Helical" evidence="8">
    <location>
        <begin position="187"/>
        <end position="207"/>
    </location>
</feature>
<dbReference type="InterPro" id="IPR004626">
    <property type="entry name" value="RarD"/>
</dbReference>
<evidence type="ECO:0000256" key="4">
    <source>
        <dbReference type="ARBA" id="ARBA00022475"/>
    </source>
</evidence>
<keyword evidence="6 8" id="KW-1133">Transmembrane helix</keyword>
<accession>A0A7J5C3J1</accession>
<evidence type="ECO:0000313" key="11">
    <source>
        <dbReference type="Proteomes" id="UP000467240"/>
    </source>
</evidence>
<dbReference type="RefSeq" id="WP_158039280.1">
    <property type="nucleotide sequence ID" value="NZ_JACCFV010000001.1"/>
</dbReference>
<proteinExistence type="inferred from homology"/>
<dbReference type="Pfam" id="PF00892">
    <property type="entry name" value="EamA"/>
    <property type="match status" value="1"/>
</dbReference>
<name>A0A7J5C3J1_9MICO</name>
<keyword evidence="3" id="KW-0813">Transport</keyword>
<feature type="transmembrane region" description="Helical" evidence="8">
    <location>
        <begin position="241"/>
        <end position="260"/>
    </location>
</feature>
<feature type="transmembrane region" description="Helical" evidence="8">
    <location>
        <begin position="213"/>
        <end position="234"/>
    </location>
</feature>
<dbReference type="SUPFAM" id="SSF103481">
    <property type="entry name" value="Multidrug resistance efflux transporter EmrE"/>
    <property type="match status" value="2"/>
</dbReference>
<dbReference type="AlphaFoldDB" id="A0A7J5C3J1"/>
<keyword evidence="11" id="KW-1185">Reference proteome</keyword>
<dbReference type="Proteomes" id="UP000467240">
    <property type="component" value="Unassembled WGS sequence"/>
</dbReference>
<keyword evidence="4" id="KW-1003">Cell membrane</keyword>
<feature type="transmembrane region" description="Helical" evidence="8">
    <location>
        <begin position="127"/>
        <end position="144"/>
    </location>
</feature>
<organism evidence="10 11">
    <name type="scientific">Pseudoclavibacter chungangensis</name>
    <dbReference type="NCBI Taxonomy" id="587635"/>
    <lineage>
        <taxon>Bacteria</taxon>
        <taxon>Bacillati</taxon>
        <taxon>Actinomycetota</taxon>
        <taxon>Actinomycetes</taxon>
        <taxon>Micrococcales</taxon>
        <taxon>Microbacteriaceae</taxon>
        <taxon>Pseudoclavibacter</taxon>
    </lineage>
</organism>
<evidence type="ECO:0000256" key="5">
    <source>
        <dbReference type="ARBA" id="ARBA00022692"/>
    </source>
</evidence>
<dbReference type="InterPro" id="IPR000620">
    <property type="entry name" value="EamA_dom"/>
</dbReference>
<protein>
    <submittedName>
        <fullName evidence="10">EamA family transporter RarD</fullName>
    </submittedName>
</protein>
<dbReference type="InterPro" id="IPR037185">
    <property type="entry name" value="EmrE-like"/>
</dbReference>
<dbReference type="PANTHER" id="PTHR22911:SF137">
    <property type="entry name" value="SOLUTE CARRIER FAMILY 35 MEMBER G2-RELATED"/>
    <property type="match status" value="1"/>
</dbReference>
<evidence type="ECO:0000256" key="7">
    <source>
        <dbReference type="ARBA" id="ARBA00023136"/>
    </source>
</evidence>
<evidence type="ECO:0000313" key="10">
    <source>
        <dbReference type="EMBL" id="KAB1662338.1"/>
    </source>
</evidence>
<evidence type="ECO:0000256" key="2">
    <source>
        <dbReference type="ARBA" id="ARBA00007362"/>
    </source>
</evidence>
<keyword evidence="5 8" id="KW-0812">Transmembrane</keyword>
<comment type="similarity">
    <text evidence="2">Belongs to the EamA transporter family.</text>
</comment>
<keyword evidence="7 8" id="KW-0472">Membrane</keyword>
<dbReference type="PANTHER" id="PTHR22911">
    <property type="entry name" value="ACYL-MALONYL CONDENSING ENZYME-RELATED"/>
    <property type="match status" value="1"/>
</dbReference>
<feature type="transmembrane region" description="Helical" evidence="8">
    <location>
        <begin position="272"/>
        <end position="291"/>
    </location>
</feature>
<evidence type="ECO:0000259" key="9">
    <source>
        <dbReference type="Pfam" id="PF00892"/>
    </source>
</evidence>
<comment type="caution">
    <text evidence="10">The sequence shown here is derived from an EMBL/GenBank/DDBJ whole genome shotgun (WGS) entry which is preliminary data.</text>
</comment>
<evidence type="ECO:0000256" key="6">
    <source>
        <dbReference type="ARBA" id="ARBA00022989"/>
    </source>
</evidence>
<evidence type="ECO:0000256" key="8">
    <source>
        <dbReference type="SAM" id="Phobius"/>
    </source>
</evidence>
<feature type="transmembrane region" description="Helical" evidence="8">
    <location>
        <begin position="72"/>
        <end position="91"/>
    </location>
</feature>
<dbReference type="EMBL" id="WBJZ01000002">
    <property type="protein sequence ID" value="KAB1662338.1"/>
    <property type="molecule type" value="Genomic_DNA"/>
</dbReference>
<dbReference type="NCBIfam" id="TIGR00688">
    <property type="entry name" value="rarD"/>
    <property type="match status" value="1"/>
</dbReference>
<evidence type="ECO:0000256" key="1">
    <source>
        <dbReference type="ARBA" id="ARBA00004651"/>
    </source>
</evidence>
<feature type="transmembrane region" description="Helical" evidence="8">
    <location>
        <begin position="150"/>
        <end position="167"/>
    </location>
</feature>
<reference evidence="10 11" key="1">
    <citation type="submission" date="2019-09" db="EMBL/GenBank/DDBJ databases">
        <title>Phylogeny of genus Pseudoclavibacter and closely related genus.</title>
        <authorList>
            <person name="Li Y."/>
        </authorList>
    </citation>
    <scope>NUCLEOTIDE SEQUENCE [LARGE SCALE GENOMIC DNA]</scope>
    <source>
        <strain evidence="10 11">DSM 23821</strain>
    </source>
</reference>
<feature type="domain" description="EamA" evidence="9">
    <location>
        <begin position="7"/>
        <end position="143"/>
    </location>
</feature>
<evidence type="ECO:0000256" key="3">
    <source>
        <dbReference type="ARBA" id="ARBA00022448"/>
    </source>
</evidence>
<dbReference type="GO" id="GO:0005886">
    <property type="term" value="C:plasma membrane"/>
    <property type="evidence" value="ECO:0007669"/>
    <property type="project" value="UniProtKB-SubCell"/>
</dbReference>
<feature type="transmembrane region" description="Helical" evidence="8">
    <location>
        <begin position="7"/>
        <end position="26"/>
    </location>
</feature>
<feature type="transmembrane region" description="Helical" evidence="8">
    <location>
        <begin position="38"/>
        <end position="60"/>
    </location>
</feature>
<gene>
    <name evidence="10" type="primary">rarD</name>
    <name evidence="10" type="ORF">F8O01_02440</name>
</gene>
<comment type="subcellular location">
    <subcellularLocation>
        <location evidence="1">Cell membrane</location>
        <topology evidence="1">Multi-pass membrane protein</topology>
    </subcellularLocation>
</comment>
<sequence>MTPSPRSGFLLAIGAYGLWGFLPLYIALTAPTSAVELIGWRILFSVVFGVLLLVCLRGGVAELRELVRDRRIVVTLGIAGLLVAVNWLLYVTAVTTGHTVEGALGYFLNPLVSIVLALVVERERLRPLQWAAVGLAVVALVVLAVGYGQLPLIAIGLALSFGLYGLVKKRVGPRVGVVPGLLVETSLIVPIGIGCLVVAALTTGITFGANGPLHTGLLVASGIVTALPLLLFAAAAKRLTLVEIALMQYLAPSLQFVIGVRVFHEAMPAERWVGFAIVWAALVLFTVDLALENRRRRAAPSDPPL</sequence>